<proteinExistence type="predicted"/>
<evidence type="ECO:0000313" key="1">
    <source>
        <dbReference type="EMBL" id="OIQ74104.1"/>
    </source>
</evidence>
<accession>A0A1J5PTF1</accession>
<organism evidence="1">
    <name type="scientific">mine drainage metagenome</name>
    <dbReference type="NCBI Taxonomy" id="410659"/>
    <lineage>
        <taxon>unclassified sequences</taxon>
        <taxon>metagenomes</taxon>
        <taxon>ecological metagenomes</taxon>
    </lineage>
</organism>
<protein>
    <submittedName>
        <fullName evidence="1">Uncharacterized protein</fullName>
    </submittedName>
</protein>
<gene>
    <name evidence="1" type="ORF">GALL_442550</name>
</gene>
<comment type="caution">
    <text evidence="1">The sequence shown here is derived from an EMBL/GenBank/DDBJ whole genome shotgun (WGS) entry which is preliminary data.</text>
</comment>
<dbReference type="AlphaFoldDB" id="A0A1J5PTF1"/>
<name>A0A1J5PTF1_9ZZZZ</name>
<reference evidence="1" key="1">
    <citation type="submission" date="2016-10" db="EMBL/GenBank/DDBJ databases">
        <title>Sequence of Gallionella enrichment culture.</title>
        <authorList>
            <person name="Poehlein A."/>
            <person name="Muehling M."/>
            <person name="Daniel R."/>
        </authorList>
    </citation>
    <scope>NUCLEOTIDE SEQUENCE</scope>
</reference>
<sequence length="64" mass="7479">MEIFVAKWLPCVYFWRSGRRGAGWAALLLQMTLLLWPIASFWAMAGAVRAQETAQWHPLVRRDF</sequence>
<dbReference type="EMBL" id="MLJW01002622">
    <property type="protein sequence ID" value="OIQ74104.1"/>
    <property type="molecule type" value="Genomic_DNA"/>
</dbReference>